<accession>A0A1R3RGW5</accession>
<feature type="domain" description="SET" evidence="8">
    <location>
        <begin position="435"/>
        <end position="770"/>
    </location>
</feature>
<keyword evidence="12" id="KW-1185">Reference proteome</keyword>
<dbReference type="EMBL" id="KV907503">
    <property type="protein sequence ID" value="OOF93725.1"/>
    <property type="molecule type" value="Genomic_DNA"/>
</dbReference>
<organism evidence="10 12">
    <name type="scientific">Aspergillus carbonarius (strain ITEM 5010)</name>
    <dbReference type="NCBI Taxonomy" id="602072"/>
    <lineage>
        <taxon>Eukaryota</taxon>
        <taxon>Fungi</taxon>
        <taxon>Dikarya</taxon>
        <taxon>Ascomycota</taxon>
        <taxon>Pezizomycotina</taxon>
        <taxon>Eurotiomycetes</taxon>
        <taxon>Eurotiomycetidae</taxon>
        <taxon>Eurotiales</taxon>
        <taxon>Aspergillaceae</taxon>
        <taxon>Aspergillus</taxon>
        <taxon>Aspergillus subgen. Circumdati</taxon>
    </lineage>
</organism>
<dbReference type="InterPro" id="IPR003034">
    <property type="entry name" value="SAP_dom"/>
</dbReference>
<dbReference type="VEuPathDB" id="FungiDB:ASPCADRAFT_52310"/>
<dbReference type="PANTHER" id="PTHR46402">
    <property type="entry name" value="SET AND MYND DOMAIN-CONTAINING PROTEIN 5"/>
    <property type="match status" value="1"/>
</dbReference>
<dbReference type="PROSITE" id="PS50800">
    <property type="entry name" value="SAP"/>
    <property type="match status" value="1"/>
</dbReference>
<dbReference type="OMA" id="DMYTWAI"/>
<feature type="domain" description="SAP" evidence="9">
    <location>
        <begin position="144"/>
        <end position="178"/>
    </location>
</feature>
<evidence type="ECO:0000256" key="3">
    <source>
        <dbReference type="ARBA" id="ARBA00022691"/>
    </source>
</evidence>
<dbReference type="VEuPathDB" id="FungiDB:ASPCADRAFT_150286"/>
<evidence type="ECO:0000256" key="7">
    <source>
        <dbReference type="SAM" id="MobiDB-lite"/>
    </source>
</evidence>
<evidence type="ECO:0000313" key="10">
    <source>
        <dbReference type="EMBL" id="OOF93725.1"/>
    </source>
</evidence>
<dbReference type="GO" id="GO:0045814">
    <property type="term" value="P:negative regulation of gene expression, epigenetic"/>
    <property type="evidence" value="ECO:0007669"/>
    <property type="project" value="TreeGrafter"/>
</dbReference>
<evidence type="ECO:0000313" key="11">
    <source>
        <dbReference type="EMBL" id="OOF93813.1"/>
    </source>
</evidence>
<dbReference type="PROSITE" id="PS50280">
    <property type="entry name" value="SET"/>
    <property type="match status" value="1"/>
</dbReference>
<dbReference type="Proteomes" id="UP000188318">
    <property type="component" value="Unassembled WGS sequence"/>
</dbReference>
<dbReference type="InterPro" id="IPR001214">
    <property type="entry name" value="SET_dom"/>
</dbReference>
<dbReference type="Pfam" id="PF02037">
    <property type="entry name" value="SAP"/>
    <property type="match status" value="1"/>
</dbReference>
<dbReference type="Gene3D" id="2.170.270.10">
    <property type="entry name" value="SET domain"/>
    <property type="match status" value="1"/>
</dbReference>
<protein>
    <recommendedName>
        <fullName evidence="5">Histone-lysine N-methyltransferase SET5</fullName>
    </recommendedName>
    <alternativeName>
        <fullName evidence="4">SET domain-containing protein 5</fullName>
    </alternativeName>
</protein>
<gene>
    <name evidence="11" type="ORF">ASPCADRAFT_150286</name>
    <name evidence="10" type="ORF">ASPCADRAFT_52310</name>
</gene>
<evidence type="ECO:0000256" key="2">
    <source>
        <dbReference type="ARBA" id="ARBA00022679"/>
    </source>
</evidence>
<dbReference type="STRING" id="602072.A0A1R3RGW5"/>
<feature type="region of interest" description="Disordered" evidence="7">
    <location>
        <begin position="1"/>
        <end position="21"/>
    </location>
</feature>
<dbReference type="EMBL" id="KV907503">
    <property type="protein sequence ID" value="OOF93813.1"/>
    <property type="molecule type" value="Genomic_DNA"/>
</dbReference>
<sequence length="807" mass="92727">MENPYNNPPAAQAVAPPPFPPRPNLYDEVEWAPYLSKDDAKIARRFWSLPDSFLGQSLGEQPRFLRPTTDEEVHTQPMHALARNVYDHMMREHLVPLAPGNWEKRWAESGLDAQAWSFDDVFTGQGFDLGAITEDPDRVAGQLISGMKVQQLRDALEKRNLSNVGTAVQLRQRLRDDKRRVYRNYCVLPRSDLSHWGIKRGDTGKYAIKITDEDAIGALDMYTCAILVSPYNPAYWLSRAYCHYQHAFFDLAVGDAYRAQLLCDVLVNSLHRNRQPGLYTRTWHALEQHIRAQERDPATGNLCPEIELLRQHNGVNYFGHTIRNATRNVISLSLAALQCWEDYHIKEMVYRGQTGIINRDNIPFRDRLQVMESIRKRITAAKTAPDYFFYEKRAGHVFGERRYPYDADDKDRSTDEFVGKATEILISQNGSLPGKKCKVHVDNRTNNGAQLCIVATENIEAKEIIFVEIPSIRGHLNLRKLPKDQNVQPPLRCDNCRRDLPAGHQGNYSNEVQQGNLREACGCILKKIPIAFCPTPNQEYQTCAENARARYHFRTCGMDWEWLHDTMRPITSISRGYQQPYYTHTNEAHTTLLSLLLREVFDITLHRRERDPHLMAHEIDELLVLESPENWQNQSFPFTLAGNVQVPFDMLMQLGVDIFRDLTFDTWVIQLILKKLTAHIVPWDPDLREPREIRKEKETSPGNTISGQGLNISDPMFHALYLYPGFSLFNHACPGSYNATWGYDPEVPNRLLVWSITPIQKGEEIRIPYFHSNDQGVTSITLERVLGRPCDCGGPHIHQRRPKAAAR</sequence>
<name>A0A1R3RGW5_ASPC5</name>
<evidence type="ECO:0000313" key="12">
    <source>
        <dbReference type="Proteomes" id="UP000188318"/>
    </source>
</evidence>
<evidence type="ECO:0000259" key="9">
    <source>
        <dbReference type="PROSITE" id="PS50800"/>
    </source>
</evidence>
<evidence type="ECO:0000256" key="6">
    <source>
        <dbReference type="ARBA" id="ARBA00048619"/>
    </source>
</evidence>
<evidence type="ECO:0000259" key="8">
    <source>
        <dbReference type="PROSITE" id="PS50280"/>
    </source>
</evidence>
<dbReference type="PANTHER" id="PTHR46402:SF2">
    <property type="entry name" value="HISTONE-LYSINE N-TRIMETHYLTRANSFERASE SMYD5"/>
    <property type="match status" value="1"/>
</dbReference>
<reference evidence="12" key="2">
    <citation type="journal article" date="2017" name="Genome Biol.">
        <title>Comparative genomics reveals high biological diversity and specific adaptations in the industrially and medically important fungal genus Aspergillus.</title>
        <authorList>
            <person name="de Vries R.P."/>
            <person name="Riley R."/>
            <person name="Wiebenga A."/>
            <person name="Aguilar-Osorio G."/>
            <person name="Amillis S."/>
            <person name="Uchima C.A."/>
            <person name="Anderluh G."/>
            <person name="Asadollahi M."/>
            <person name="Askin M."/>
            <person name="Barry K."/>
            <person name="Battaglia E."/>
            <person name="Bayram O."/>
            <person name="Benocci T."/>
            <person name="Braus-Stromeyer S.A."/>
            <person name="Caldana C."/>
            <person name="Canovas D."/>
            <person name="Cerqueira G.C."/>
            <person name="Chen F."/>
            <person name="Chen W."/>
            <person name="Choi C."/>
            <person name="Clum A."/>
            <person name="Dos Santos R.A."/>
            <person name="Damasio A.R."/>
            <person name="Diallinas G."/>
            <person name="Emri T."/>
            <person name="Fekete E."/>
            <person name="Flipphi M."/>
            <person name="Freyberg S."/>
            <person name="Gallo A."/>
            <person name="Gournas C."/>
            <person name="Habgood R."/>
            <person name="Hainaut M."/>
            <person name="Harispe M.L."/>
            <person name="Henrissat B."/>
            <person name="Hilden K.S."/>
            <person name="Hope R."/>
            <person name="Hossain A."/>
            <person name="Karabika E."/>
            <person name="Karaffa L."/>
            <person name="Karanyi Z."/>
            <person name="Krasevec N."/>
            <person name="Kuo A."/>
            <person name="Kusch H."/>
            <person name="LaButti K."/>
            <person name="Lagendijk E.L."/>
            <person name="Lapidus A."/>
            <person name="Levasseur A."/>
            <person name="Lindquist E."/>
            <person name="Lipzen A."/>
            <person name="Logrieco A.F."/>
            <person name="MacCabe A."/>
            <person name="Maekelae M.R."/>
            <person name="Malavazi I."/>
            <person name="Melin P."/>
            <person name="Meyer V."/>
            <person name="Mielnichuk N."/>
            <person name="Miskei M."/>
            <person name="Molnar A.P."/>
            <person name="Mule G."/>
            <person name="Ngan C.Y."/>
            <person name="Orejas M."/>
            <person name="Orosz E."/>
            <person name="Ouedraogo J.P."/>
            <person name="Overkamp K.M."/>
            <person name="Park H.-S."/>
            <person name="Perrone G."/>
            <person name="Piumi F."/>
            <person name="Punt P.J."/>
            <person name="Ram A.F."/>
            <person name="Ramon A."/>
            <person name="Rauscher S."/>
            <person name="Record E."/>
            <person name="Riano-Pachon D.M."/>
            <person name="Robert V."/>
            <person name="Roehrig J."/>
            <person name="Ruller R."/>
            <person name="Salamov A."/>
            <person name="Salih N.S."/>
            <person name="Samson R.A."/>
            <person name="Sandor E."/>
            <person name="Sanguinetti M."/>
            <person name="Schuetze T."/>
            <person name="Sepcic K."/>
            <person name="Shelest E."/>
            <person name="Sherlock G."/>
            <person name="Sophianopoulou V."/>
            <person name="Squina F.M."/>
            <person name="Sun H."/>
            <person name="Susca A."/>
            <person name="Todd R.B."/>
            <person name="Tsang A."/>
            <person name="Unkles S.E."/>
            <person name="van de Wiele N."/>
            <person name="van Rossen-Uffink D."/>
            <person name="Oliveira J.V."/>
            <person name="Vesth T.C."/>
            <person name="Visser J."/>
            <person name="Yu J.-H."/>
            <person name="Zhou M."/>
            <person name="Andersen M.R."/>
            <person name="Archer D.B."/>
            <person name="Baker S.E."/>
            <person name="Benoit I."/>
            <person name="Brakhage A.A."/>
            <person name="Braus G.H."/>
            <person name="Fischer R."/>
            <person name="Frisvad J.C."/>
            <person name="Goldman G.H."/>
            <person name="Houbraken J."/>
            <person name="Oakley B."/>
            <person name="Pocsi I."/>
            <person name="Scazzocchio C."/>
            <person name="Seiboth B."/>
            <person name="vanKuyk P.A."/>
            <person name="Wortman J."/>
            <person name="Dyer P.S."/>
            <person name="Grigoriev I.V."/>
        </authorList>
    </citation>
    <scope>NUCLEOTIDE SEQUENCE [LARGE SCALE GENOMIC DNA]</scope>
    <source>
        <strain evidence="12">ITEM 5010</strain>
    </source>
</reference>
<reference evidence="10" key="1">
    <citation type="submission" date="2016-12" db="EMBL/GenBank/DDBJ databases">
        <authorList>
            <consortium name="DOE Joint Genome Institute"/>
            <person name="Riley R."/>
            <person name="Kuo A."/>
            <person name="Sun H."/>
            <person name="Pangilinan J."/>
            <person name="Culley D."/>
            <person name="Salamov A."/>
            <person name="Magnuson J."/>
            <person name="Bruno K."/>
            <person name="Henrissat B."/>
            <person name="Berka R."/>
            <person name="Tsang A."/>
            <person name="Barry K."/>
            <person name="lapidus A."/>
            <person name="Martin J."/>
            <person name="Lindquist E."/>
            <person name="Wang Z."/>
            <person name="Baker S."/>
            <person name="Grigoriev I."/>
            <person name="Nordberg H.P."/>
            <person name="Cantor M.N."/>
            <person name="Hua S.X."/>
        </authorList>
    </citation>
    <scope>NUCLEOTIDE SEQUENCE [LARGE SCALE GENOMIC DNA]</scope>
    <source>
        <strain evidence="10">ITEM 5010</strain>
    </source>
</reference>
<proteinExistence type="predicted"/>
<evidence type="ECO:0000256" key="5">
    <source>
        <dbReference type="ARBA" id="ARBA00044528"/>
    </source>
</evidence>
<comment type="catalytic activity">
    <reaction evidence="6">
        <text>L-lysyl-[histone] + S-adenosyl-L-methionine = N(6)-methyl-L-lysyl-[histone] + S-adenosyl-L-homocysteine + H(+)</text>
        <dbReference type="Rhea" id="RHEA:10024"/>
        <dbReference type="Rhea" id="RHEA-COMP:9845"/>
        <dbReference type="Rhea" id="RHEA-COMP:9846"/>
        <dbReference type="ChEBI" id="CHEBI:15378"/>
        <dbReference type="ChEBI" id="CHEBI:29969"/>
        <dbReference type="ChEBI" id="CHEBI:57856"/>
        <dbReference type="ChEBI" id="CHEBI:59789"/>
        <dbReference type="ChEBI" id="CHEBI:61929"/>
    </reaction>
    <physiologicalReaction direction="left-to-right" evidence="6">
        <dbReference type="Rhea" id="RHEA:10025"/>
    </physiologicalReaction>
</comment>
<keyword evidence="1" id="KW-0489">Methyltransferase</keyword>
<dbReference type="OrthoDB" id="438641at2759"/>
<keyword evidence="2" id="KW-0808">Transferase</keyword>
<evidence type="ECO:0000256" key="1">
    <source>
        <dbReference type="ARBA" id="ARBA00022603"/>
    </source>
</evidence>
<dbReference type="SUPFAM" id="SSF82199">
    <property type="entry name" value="SET domain"/>
    <property type="match status" value="1"/>
</dbReference>
<evidence type="ECO:0000256" key="4">
    <source>
        <dbReference type="ARBA" id="ARBA00042380"/>
    </source>
</evidence>
<dbReference type="GO" id="GO:0032259">
    <property type="term" value="P:methylation"/>
    <property type="evidence" value="ECO:0007669"/>
    <property type="project" value="UniProtKB-KW"/>
</dbReference>
<dbReference type="GO" id="GO:0042799">
    <property type="term" value="F:histone H4K20 methyltransferase activity"/>
    <property type="evidence" value="ECO:0007669"/>
    <property type="project" value="TreeGrafter"/>
</dbReference>
<dbReference type="AlphaFoldDB" id="A0A1R3RGW5"/>
<dbReference type="InterPro" id="IPR046341">
    <property type="entry name" value="SET_dom_sf"/>
</dbReference>
<feature type="compositionally biased region" description="Low complexity" evidence="7">
    <location>
        <begin position="1"/>
        <end position="14"/>
    </location>
</feature>
<keyword evidence="3" id="KW-0949">S-adenosyl-L-methionine</keyword>